<keyword evidence="6 13" id="KW-0812">Transmembrane</keyword>
<sequence>MKKYLLIIGLLVLSIFAFALPSIDVTENATDNSLKIDMKLMNIELDKLGHMKNVSVVEFKIKKFNTIYEYLNDSFDIIDPETQEEILPDNYSYRIDADEKFIEVSYFYGNTGVKTYRFYNDPNFHFDLELNNLEGYVKIPTISYQPGIRIMDSRMISYIEKLPDTGKKFKALFAIDAPSKIENNLSFYTQGKTNAKIYMGPFKRTFVKETFSENTYNDIKTMLKEVGALGWLSSIFYWFVEFLWWLYNITGNFGWAIIIFTVIIRLVLYPLYHKQTKSMVQMREIQPEVDKLKKKYSNPQKQQEEMMKLYREKGINPAGGCLPALIQLPVFLILWQTIQYFGESFAYNPKFLIWNDLSEGGFVTNLLLIVISLIAYILNALLSSQNSKMAWQSIGMSVIFPIFLANLPAGVFLYYATNASIQVLMTFYNNKRHGIKGISVRELFGLGPKPVRR</sequence>
<evidence type="ECO:0000256" key="4">
    <source>
        <dbReference type="ARBA" id="ARBA00022448"/>
    </source>
</evidence>
<dbReference type="PANTHER" id="PTHR12428">
    <property type="entry name" value="OXA1"/>
    <property type="match status" value="1"/>
</dbReference>
<keyword evidence="8 13" id="KW-1133">Transmembrane helix</keyword>
<evidence type="ECO:0000256" key="1">
    <source>
        <dbReference type="ARBA" id="ARBA00004429"/>
    </source>
</evidence>
<dbReference type="GO" id="GO:0032977">
    <property type="term" value="F:membrane insertase activity"/>
    <property type="evidence" value="ECO:0007669"/>
    <property type="project" value="InterPro"/>
</dbReference>
<protein>
    <recommendedName>
        <fullName evidence="3 13">Membrane protein insertase YidC</fullName>
    </recommendedName>
    <alternativeName>
        <fullName evidence="12 13">Foldase YidC</fullName>
    </alternativeName>
    <alternativeName>
        <fullName evidence="13">Membrane protein YidC</fullName>
    </alternativeName>
    <alternativeName>
        <fullName evidence="11 13">membrane integrase YidC</fullName>
    </alternativeName>
</protein>
<dbReference type="Proteomes" id="UP000245921">
    <property type="component" value="Unassembled WGS sequence"/>
</dbReference>
<keyword evidence="7 13" id="KW-0653">Protein transport</keyword>
<dbReference type="HAMAP" id="MF_01810">
    <property type="entry name" value="YidC_type1"/>
    <property type="match status" value="1"/>
</dbReference>
<feature type="transmembrane region" description="Helical" evidence="13">
    <location>
        <begin position="315"/>
        <end position="342"/>
    </location>
</feature>
<accession>A0AA45HJK4</accession>
<feature type="transmembrane region" description="Helical" evidence="13">
    <location>
        <begin position="394"/>
        <end position="416"/>
    </location>
</feature>
<feature type="transmembrane region" description="Helical" evidence="13">
    <location>
        <begin position="253"/>
        <end position="272"/>
    </location>
</feature>
<evidence type="ECO:0000256" key="11">
    <source>
        <dbReference type="ARBA" id="ARBA00033245"/>
    </source>
</evidence>
<dbReference type="RefSeq" id="WP_158274763.1">
    <property type="nucleotide sequence ID" value="NZ_JAMHJO010000007.1"/>
</dbReference>
<dbReference type="CDD" id="cd20070">
    <property type="entry name" value="5TM_YidC_Alb3"/>
    <property type="match status" value="1"/>
</dbReference>
<dbReference type="GO" id="GO:0005886">
    <property type="term" value="C:plasma membrane"/>
    <property type="evidence" value="ECO:0007669"/>
    <property type="project" value="UniProtKB-SubCell"/>
</dbReference>
<keyword evidence="10 13" id="KW-0143">Chaperone</keyword>
<comment type="similarity">
    <text evidence="2 13">Belongs to the OXA1/ALB3/YidC family. Type 1 subfamily.</text>
</comment>
<feature type="transmembrane region" description="Helical" evidence="13">
    <location>
        <begin position="226"/>
        <end position="247"/>
    </location>
</feature>
<feature type="domain" description="Membrane insertase YidC/Oxa/ALB C-terminal" evidence="14">
    <location>
        <begin position="253"/>
        <end position="430"/>
    </location>
</feature>
<dbReference type="InterPro" id="IPR001708">
    <property type="entry name" value="YidC/ALB3/OXA1/COX18"/>
</dbReference>
<evidence type="ECO:0000256" key="2">
    <source>
        <dbReference type="ARBA" id="ARBA00010527"/>
    </source>
</evidence>
<reference evidence="15 16" key="1">
    <citation type="submission" date="2018-05" db="EMBL/GenBank/DDBJ databases">
        <title>Genomic Encyclopedia of Type Strains, Phase IV (KMG-IV): sequencing the most valuable type-strain genomes for metagenomic binning, comparative biology and taxonomic classification.</title>
        <authorList>
            <person name="Goeker M."/>
        </authorList>
    </citation>
    <scope>NUCLEOTIDE SEQUENCE [LARGE SCALE GENOMIC DNA]</scope>
    <source>
        <strain evidence="15 16">DSM 24906</strain>
    </source>
</reference>
<evidence type="ECO:0000256" key="3">
    <source>
        <dbReference type="ARBA" id="ARBA00015325"/>
    </source>
</evidence>
<comment type="subcellular location">
    <subcellularLocation>
        <location evidence="1">Cell inner membrane</location>
        <topology evidence="1">Multi-pass membrane protein</topology>
    </subcellularLocation>
    <subcellularLocation>
        <location evidence="13">Cell membrane</location>
        <topology evidence="13">Multi-pass membrane protein</topology>
    </subcellularLocation>
</comment>
<comment type="caution">
    <text evidence="15">The sequence shown here is derived from an EMBL/GenBank/DDBJ whole genome shotgun (WGS) entry which is preliminary data.</text>
</comment>
<dbReference type="InterPro" id="IPR047196">
    <property type="entry name" value="YidC_ALB_C"/>
</dbReference>
<organism evidence="15 16">
    <name type="scientific">Oceanotoga teriensis</name>
    <dbReference type="NCBI Taxonomy" id="515440"/>
    <lineage>
        <taxon>Bacteria</taxon>
        <taxon>Thermotogati</taxon>
        <taxon>Thermotogota</taxon>
        <taxon>Thermotogae</taxon>
        <taxon>Petrotogales</taxon>
        <taxon>Petrotogaceae</taxon>
        <taxon>Oceanotoga</taxon>
    </lineage>
</organism>
<dbReference type="CDD" id="cd19668">
    <property type="entry name" value="TmYidC_peri"/>
    <property type="match status" value="1"/>
</dbReference>
<gene>
    <name evidence="13" type="primary">yidC</name>
    <name evidence="15" type="ORF">C7380_103141</name>
</gene>
<evidence type="ECO:0000313" key="16">
    <source>
        <dbReference type="Proteomes" id="UP000245921"/>
    </source>
</evidence>
<comment type="function">
    <text evidence="13">Required for the insertion and/or proper folding and/or complex formation of integral membrane proteins into the membrane. Involved in integration of membrane proteins that insert both dependently and independently of the Sec translocase complex, as well as at least some lipoproteins. Aids folding of multispanning membrane proteins.</text>
</comment>
<feature type="transmembrane region" description="Helical" evidence="13">
    <location>
        <begin position="362"/>
        <end position="382"/>
    </location>
</feature>
<dbReference type="Pfam" id="PF02096">
    <property type="entry name" value="60KD_IMP"/>
    <property type="match status" value="1"/>
</dbReference>
<dbReference type="InterPro" id="IPR028055">
    <property type="entry name" value="YidC/Oxa/ALB_C"/>
</dbReference>
<keyword evidence="16" id="KW-1185">Reference proteome</keyword>
<dbReference type="GO" id="GO:0015031">
    <property type="term" value="P:protein transport"/>
    <property type="evidence" value="ECO:0007669"/>
    <property type="project" value="UniProtKB-KW"/>
</dbReference>
<name>A0AA45HJK4_9BACT</name>
<evidence type="ECO:0000256" key="7">
    <source>
        <dbReference type="ARBA" id="ARBA00022927"/>
    </source>
</evidence>
<comment type="subunit">
    <text evidence="13">Interacts with the Sec translocase complex via SecD. Specifically interacts with transmembrane segments of nascent integral membrane proteins during membrane integration.</text>
</comment>
<dbReference type="NCBIfam" id="TIGR03592">
    <property type="entry name" value="yidC_oxa1_cterm"/>
    <property type="match status" value="1"/>
</dbReference>
<keyword evidence="9 13" id="KW-0472">Membrane</keyword>
<evidence type="ECO:0000256" key="12">
    <source>
        <dbReference type="ARBA" id="ARBA00033342"/>
    </source>
</evidence>
<evidence type="ECO:0000259" key="14">
    <source>
        <dbReference type="Pfam" id="PF02096"/>
    </source>
</evidence>
<proteinExistence type="inferred from homology"/>
<evidence type="ECO:0000313" key="15">
    <source>
        <dbReference type="EMBL" id="PWJ95962.1"/>
    </source>
</evidence>
<evidence type="ECO:0000256" key="9">
    <source>
        <dbReference type="ARBA" id="ARBA00023136"/>
    </source>
</evidence>
<keyword evidence="4 13" id="KW-0813">Transport</keyword>
<dbReference type="GO" id="GO:0051205">
    <property type="term" value="P:protein insertion into membrane"/>
    <property type="evidence" value="ECO:0007669"/>
    <property type="project" value="TreeGrafter"/>
</dbReference>
<evidence type="ECO:0000256" key="6">
    <source>
        <dbReference type="ARBA" id="ARBA00022692"/>
    </source>
</evidence>
<dbReference type="EMBL" id="QGGI01000003">
    <property type="protein sequence ID" value="PWJ95962.1"/>
    <property type="molecule type" value="Genomic_DNA"/>
</dbReference>
<dbReference type="PANTHER" id="PTHR12428:SF65">
    <property type="entry name" value="CYTOCHROME C OXIDASE ASSEMBLY PROTEIN COX18, MITOCHONDRIAL"/>
    <property type="match status" value="1"/>
</dbReference>
<evidence type="ECO:0000256" key="8">
    <source>
        <dbReference type="ARBA" id="ARBA00022989"/>
    </source>
</evidence>
<feature type="transmembrane region" description="Helical" evidence="13">
    <location>
        <begin position="6"/>
        <end position="25"/>
    </location>
</feature>
<dbReference type="InterPro" id="IPR019998">
    <property type="entry name" value="Membr_insert_YidC"/>
</dbReference>
<keyword evidence="5 13" id="KW-1003">Cell membrane</keyword>
<dbReference type="AlphaFoldDB" id="A0AA45HJK4"/>
<evidence type="ECO:0000256" key="5">
    <source>
        <dbReference type="ARBA" id="ARBA00022475"/>
    </source>
</evidence>
<evidence type="ECO:0000256" key="10">
    <source>
        <dbReference type="ARBA" id="ARBA00023186"/>
    </source>
</evidence>
<evidence type="ECO:0000256" key="13">
    <source>
        <dbReference type="HAMAP-Rule" id="MF_01810"/>
    </source>
</evidence>